<evidence type="ECO:0000313" key="7">
    <source>
        <dbReference type="EMBL" id="NIZ47412.1"/>
    </source>
</evidence>
<dbReference type="AlphaFoldDB" id="A0A968GE63"/>
<dbReference type="InterPro" id="IPR058240">
    <property type="entry name" value="rSAM_sf"/>
</dbReference>
<organism evidence="7 8">
    <name type="scientific">Entomospira nematocerorum</name>
    <dbReference type="NCBI Taxonomy" id="2719987"/>
    <lineage>
        <taxon>Bacteria</taxon>
        <taxon>Pseudomonadati</taxon>
        <taxon>Spirochaetota</taxon>
        <taxon>Spirochaetia</taxon>
        <taxon>Spirochaetales</taxon>
        <taxon>Spirochaetaceae</taxon>
        <taxon>Entomospira</taxon>
    </lineage>
</organism>
<evidence type="ECO:0000259" key="6">
    <source>
        <dbReference type="Pfam" id="PF04055"/>
    </source>
</evidence>
<proteinExistence type="predicted"/>
<comment type="cofactor">
    <cofactor evidence="5">
        <name>[4Fe-4S] cluster</name>
        <dbReference type="ChEBI" id="CHEBI:49883"/>
    </cofactor>
    <text evidence="5">Binds 1 [4Fe-4S] cluster. The cluster is coordinated with 3 cysteines and an exchangeable S-adenosyl-L-methionine.</text>
</comment>
<keyword evidence="3 5" id="KW-0408">Iron</keyword>
<dbReference type="SFLD" id="SFLDS00029">
    <property type="entry name" value="Radical_SAM"/>
    <property type="match status" value="1"/>
</dbReference>
<dbReference type="SUPFAM" id="SSF102114">
    <property type="entry name" value="Radical SAM enzymes"/>
    <property type="match status" value="1"/>
</dbReference>
<keyword evidence="4 5" id="KW-0411">Iron-sulfur</keyword>
<keyword evidence="1 5" id="KW-0949">S-adenosyl-L-methionine</keyword>
<feature type="binding site" evidence="5">
    <location>
        <position position="67"/>
    </location>
    <ligand>
        <name>[4Fe-4S] cluster</name>
        <dbReference type="ChEBI" id="CHEBI:49883"/>
        <note>4Fe-4S-S-AdoMet</note>
    </ligand>
</feature>
<dbReference type="PANTHER" id="PTHR43075">
    <property type="entry name" value="FORMATE LYASE ACTIVATING ENZYME, PUTATIVE (AFU_ORTHOLOGUE AFUA_2G15630)-RELATED"/>
    <property type="match status" value="1"/>
</dbReference>
<sequence length="322" mass="36604">MQTDSHAEPCNICPRGCHTNRIDERGFCGVHRSIRLANISLHFGEEPVISGTQGSATFFFSGCTLRCAFCQNWQISHHSQGRDISCETLAELFFIAEQRGAHNINLVSATQFTPDIIKAITIARERYTLTIPFMWNSGGYDSIQTIDQLKAVGVSIFLPDLKFLNSQDSAYFCLAKDYPTIATQAILRMLEDNPPSYNTSGLLQHGVIIRHLVMPGRLDITFKVLQWFKTYAQGKAILSLMTQYTPVNIPNEQRVIPQRHITAQEDAELLKMLEKLQIDDGFYQDLIIDNKWLPDFSHQTAPFHNKLAQTIWQWNNIVSILN</sequence>
<keyword evidence="8" id="KW-1185">Reference proteome</keyword>
<name>A0A968GE63_9SPIO</name>
<evidence type="ECO:0000313" key="8">
    <source>
        <dbReference type="Proteomes" id="UP000752013"/>
    </source>
</evidence>
<protein>
    <submittedName>
        <fullName evidence="7">4Fe-4S cluster-binding domain-containing protein</fullName>
    </submittedName>
</protein>
<dbReference type="SFLD" id="SFLDG01099">
    <property type="entry name" value="Uncharacterised_Radical_SAM_Su"/>
    <property type="match status" value="1"/>
</dbReference>
<dbReference type="EMBL" id="JAATLK010000001">
    <property type="protein sequence ID" value="NIZ47412.1"/>
    <property type="molecule type" value="Genomic_DNA"/>
</dbReference>
<dbReference type="InterPro" id="IPR007197">
    <property type="entry name" value="rSAM"/>
</dbReference>
<dbReference type="InterPro" id="IPR013785">
    <property type="entry name" value="Aldolase_TIM"/>
</dbReference>
<comment type="caution">
    <text evidence="7">The sequence shown here is derived from an EMBL/GenBank/DDBJ whole genome shotgun (WGS) entry which is preliminary data.</text>
</comment>
<dbReference type="PIRSF" id="PIRSF004869">
    <property type="entry name" value="PflX_prd"/>
    <property type="match status" value="1"/>
</dbReference>
<evidence type="ECO:0000256" key="3">
    <source>
        <dbReference type="ARBA" id="ARBA00023004"/>
    </source>
</evidence>
<feature type="binding site" evidence="5">
    <location>
        <position position="70"/>
    </location>
    <ligand>
        <name>[4Fe-4S] cluster</name>
        <dbReference type="ChEBI" id="CHEBI:49883"/>
        <note>4Fe-4S-S-AdoMet</note>
    </ligand>
</feature>
<dbReference type="RefSeq" id="WP_167703827.1">
    <property type="nucleotide sequence ID" value="NZ_CP118168.1"/>
</dbReference>
<keyword evidence="2 5" id="KW-0479">Metal-binding</keyword>
<gene>
    <name evidence="7" type="ORF">HCT46_05745</name>
</gene>
<reference evidence="7" key="1">
    <citation type="submission" date="2020-03" db="EMBL/GenBank/DDBJ databases">
        <title>Spirochaetal bacteria isolated from arthropods constitute a novel genus Entomospira genus novum within the order Spirochaetales.</title>
        <authorList>
            <person name="Grana-Miraglia L."/>
            <person name="Sikutova S."/>
            <person name="Fingerle V."/>
            <person name="Sing A."/>
            <person name="Castillo-Ramirez S."/>
            <person name="Margos G."/>
            <person name="Rudolf I."/>
        </authorList>
    </citation>
    <scope>NUCLEOTIDE SEQUENCE</scope>
    <source>
        <strain evidence="7">BR208</strain>
    </source>
</reference>
<evidence type="ECO:0000256" key="2">
    <source>
        <dbReference type="ARBA" id="ARBA00022723"/>
    </source>
</evidence>
<evidence type="ECO:0000256" key="5">
    <source>
        <dbReference type="PIRSR" id="PIRSR004869-50"/>
    </source>
</evidence>
<dbReference type="PANTHER" id="PTHR43075:SF1">
    <property type="entry name" value="FORMATE LYASE ACTIVATING ENZYME, PUTATIVE (AFU_ORTHOLOGUE AFUA_2G15630)-RELATED"/>
    <property type="match status" value="1"/>
</dbReference>
<dbReference type="GO" id="GO:0046872">
    <property type="term" value="F:metal ion binding"/>
    <property type="evidence" value="ECO:0007669"/>
    <property type="project" value="UniProtKB-KW"/>
</dbReference>
<evidence type="ECO:0000256" key="4">
    <source>
        <dbReference type="ARBA" id="ARBA00023014"/>
    </source>
</evidence>
<accession>A0A968GE63</accession>
<dbReference type="GO" id="GO:0003824">
    <property type="term" value="F:catalytic activity"/>
    <property type="evidence" value="ECO:0007669"/>
    <property type="project" value="InterPro"/>
</dbReference>
<dbReference type="Proteomes" id="UP000752013">
    <property type="component" value="Unassembled WGS sequence"/>
</dbReference>
<dbReference type="InterPro" id="IPR040085">
    <property type="entry name" value="MJ0674-like"/>
</dbReference>
<dbReference type="GO" id="GO:0051536">
    <property type="term" value="F:iron-sulfur cluster binding"/>
    <property type="evidence" value="ECO:0007669"/>
    <property type="project" value="UniProtKB-KW"/>
</dbReference>
<feature type="domain" description="Radical SAM core" evidence="6">
    <location>
        <begin position="59"/>
        <end position="190"/>
    </location>
</feature>
<evidence type="ECO:0000256" key="1">
    <source>
        <dbReference type="ARBA" id="ARBA00022691"/>
    </source>
</evidence>
<dbReference type="Pfam" id="PF04055">
    <property type="entry name" value="Radical_SAM"/>
    <property type="match status" value="1"/>
</dbReference>
<feature type="binding site" evidence="5">
    <location>
        <position position="63"/>
    </location>
    <ligand>
        <name>[4Fe-4S] cluster</name>
        <dbReference type="ChEBI" id="CHEBI:49883"/>
        <note>4Fe-4S-S-AdoMet</note>
    </ligand>
</feature>
<dbReference type="Gene3D" id="3.20.20.70">
    <property type="entry name" value="Aldolase class I"/>
    <property type="match status" value="1"/>
</dbReference>
<dbReference type="InterPro" id="IPR016431">
    <property type="entry name" value="Pyrv-formate_lyase-activ_prd"/>
</dbReference>